<sequence>MAALSCMQAPRTAHSASTSCGGCDMDAGMGGVVLWGTELLDCGPYGAATPASQEIVQGWAVMRFALEPLGVRFTGGLFAARIVG</sequence>
<dbReference type="EMBL" id="BAAARK010000005">
    <property type="protein sequence ID" value="GAA2654721.1"/>
    <property type="molecule type" value="Genomic_DNA"/>
</dbReference>
<evidence type="ECO:0000313" key="1">
    <source>
        <dbReference type="EMBL" id="GAA2654721.1"/>
    </source>
</evidence>
<dbReference type="Proteomes" id="UP001500994">
    <property type="component" value="Unassembled WGS sequence"/>
</dbReference>
<evidence type="ECO:0000313" key="2">
    <source>
        <dbReference type="Proteomes" id="UP001500994"/>
    </source>
</evidence>
<comment type="caution">
    <text evidence="1">The sequence shown here is derived from an EMBL/GenBank/DDBJ whole genome shotgun (WGS) entry which is preliminary data.</text>
</comment>
<accession>A0ABN3RKC2</accession>
<proteinExistence type="predicted"/>
<organism evidence="1 2">
    <name type="scientific">Streptomyces lunalinharesii</name>
    <dbReference type="NCBI Taxonomy" id="333384"/>
    <lineage>
        <taxon>Bacteria</taxon>
        <taxon>Bacillati</taxon>
        <taxon>Actinomycetota</taxon>
        <taxon>Actinomycetes</taxon>
        <taxon>Kitasatosporales</taxon>
        <taxon>Streptomycetaceae</taxon>
        <taxon>Streptomyces</taxon>
    </lineage>
</organism>
<gene>
    <name evidence="1" type="ORF">GCM10009864_19840</name>
</gene>
<name>A0ABN3RKC2_9ACTN</name>
<reference evidence="1 2" key="1">
    <citation type="journal article" date="2019" name="Int. J. Syst. Evol. Microbiol.">
        <title>The Global Catalogue of Microorganisms (GCM) 10K type strain sequencing project: providing services to taxonomists for standard genome sequencing and annotation.</title>
        <authorList>
            <consortium name="The Broad Institute Genomics Platform"/>
            <consortium name="The Broad Institute Genome Sequencing Center for Infectious Disease"/>
            <person name="Wu L."/>
            <person name="Ma J."/>
        </authorList>
    </citation>
    <scope>NUCLEOTIDE SEQUENCE [LARGE SCALE GENOMIC DNA]</scope>
    <source>
        <strain evidence="1 2">JCM 16374</strain>
    </source>
</reference>
<keyword evidence="2" id="KW-1185">Reference proteome</keyword>
<protein>
    <submittedName>
        <fullName evidence="1">Uncharacterized protein</fullName>
    </submittedName>
</protein>